<evidence type="ECO:0000313" key="2">
    <source>
        <dbReference type="Proteomes" id="UP000318582"/>
    </source>
</evidence>
<organism evidence="1 2">
    <name type="scientific">Powellomyces hirtus</name>
    <dbReference type="NCBI Taxonomy" id="109895"/>
    <lineage>
        <taxon>Eukaryota</taxon>
        <taxon>Fungi</taxon>
        <taxon>Fungi incertae sedis</taxon>
        <taxon>Chytridiomycota</taxon>
        <taxon>Chytridiomycota incertae sedis</taxon>
        <taxon>Chytridiomycetes</taxon>
        <taxon>Spizellomycetales</taxon>
        <taxon>Powellomycetaceae</taxon>
        <taxon>Powellomyces</taxon>
    </lineage>
</organism>
<protein>
    <submittedName>
        <fullName evidence="1">Uncharacterized protein</fullName>
    </submittedName>
</protein>
<gene>
    <name evidence="1" type="ORF">PhCBS80983_g05336</name>
</gene>
<keyword evidence="2" id="KW-1185">Reference proteome</keyword>
<reference evidence="1 2" key="1">
    <citation type="journal article" date="2019" name="Sci. Rep.">
        <title>Comparative genomics of chytrid fungi reveal insights into the obligate biotrophic and pathogenic lifestyle of Synchytrium endobioticum.</title>
        <authorList>
            <person name="van de Vossenberg B.T.L.H."/>
            <person name="Warris S."/>
            <person name="Nguyen H.D.T."/>
            <person name="van Gent-Pelzer M.P.E."/>
            <person name="Joly D.L."/>
            <person name="van de Geest H.C."/>
            <person name="Bonants P.J.M."/>
            <person name="Smith D.S."/>
            <person name="Levesque C.A."/>
            <person name="van der Lee T.A.J."/>
        </authorList>
    </citation>
    <scope>NUCLEOTIDE SEQUENCE [LARGE SCALE GENOMIC DNA]</scope>
    <source>
        <strain evidence="1 2">CBS 809.83</strain>
    </source>
</reference>
<dbReference type="EMBL" id="QEAQ01000111">
    <property type="protein sequence ID" value="TPX55403.1"/>
    <property type="molecule type" value="Genomic_DNA"/>
</dbReference>
<comment type="caution">
    <text evidence="1">The sequence shown here is derived from an EMBL/GenBank/DDBJ whole genome shotgun (WGS) entry which is preliminary data.</text>
</comment>
<dbReference type="Proteomes" id="UP000318582">
    <property type="component" value="Unassembled WGS sequence"/>
</dbReference>
<proteinExistence type="predicted"/>
<dbReference type="AlphaFoldDB" id="A0A507DUK7"/>
<name>A0A507DUK7_9FUNG</name>
<accession>A0A507DUK7</accession>
<evidence type="ECO:0000313" key="1">
    <source>
        <dbReference type="EMBL" id="TPX55403.1"/>
    </source>
</evidence>
<sequence length="346" mass="38832">MFRQLAKLFAGSAPQAASKRILPSANFYDSIARANAEWLHHCLHKPVVCRGQKIHLLGISPVNVPTTTTLRTSLAPKLQQQGHPFGWICVDEVEKDATWLNRYATVMKRCPVSGEVNMEDNAHEDVEQLLEGVRTWSERVRHELLDEGTPEEWVEALVTTGLRPGWDVIEAVELAQEQNVPVEFIGMGSAEERQRIEMHLAQNTSSDGAASSVDSGRLEDGLRGLFESVGVSPVDLREIRSSGLSPFIESHLQNLVLGPNELARYNDLLAHHLTTITTVPTSRESRERYRMAEARKLVRCERLVERLEDVCEEFQDGRAQGRDEVVLAVIDRNSVKGVTEMIKQLE</sequence>